<dbReference type="KEGG" id="dsf:UWK_00280"/>
<feature type="transmembrane region" description="Helical" evidence="7">
    <location>
        <begin position="163"/>
        <end position="181"/>
    </location>
</feature>
<protein>
    <recommendedName>
        <fullName evidence="7">UPF0056 inner membrane protein</fullName>
    </recommendedName>
</protein>
<dbReference type="GO" id="GO:0005886">
    <property type="term" value="C:plasma membrane"/>
    <property type="evidence" value="ECO:0007669"/>
    <property type="project" value="UniProtKB-SubCell"/>
</dbReference>
<dbReference type="Pfam" id="PF01914">
    <property type="entry name" value="MarC"/>
    <property type="match status" value="1"/>
</dbReference>
<evidence type="ECO:0000256" key="2">
    <source>
        <dbReference type="ARBA" id="ARBA00009784"/>
    </source>
</evidence>
<evidence type="ECO:0000256" key="5">
    <source>
        <dbReference type="ARBA" id="ARBA00022989"/>
    </source>
</evidence>
<keyword evidence="4 7" id="KW-0812">Transmembrane</keyword>
<proteinExistence type="inferred from homology"/>
<dbReference type="PANTHER" id="PTHR33508">
    <property type="entry name" value="UPF0056 MEMBRANE PROTEIN YHCE"/>
    <property type="match status" value="1"/>
</dbReference>
<evidence type="ECO:0000256" key="4">
    <source>
        <dbReference type="ARBA" id="ARBA00022692"/>
    </source>
</evidence>
<keyword evidence="5 7" id="KW-1133">Transmembrane helix</keyword>
<evidence type="ECO:0000256" key="1">
    <source>
        <dbReference type="ARBA" id="ARBA00004651"/>
    </source>
</evidence>
<comment type="subcellular location">
    <subcellularLocation>
        <location evidence="7">Cell inner membrane</location>
        <topology evidence="7">Multi-pass membrane protein</topology>
    </subcellularLocation>
    <subcellularLocation>
        <location evidence="1">Cell membrane</location>
        <topology evidence="1">Multi-pass membrane protein</topology>
    </subcellularLocation>
</comment>
<evidence type="ECO:0000256" key="7">
    <source>
        <dbReference type="RuleBase" id="RU362048"/>
    </source>
</evidence>
<reference evidence="9" key="1">
    <citation type="journal article" date="2013" name="Stand. Genomic Sci.">
        <title>Complete genome sequence of Desulfocapsa sulfexigens, a marine deltaproteobacterium specialized in disproportionating inorganic sulfur compounds.</title>
        <authorList>
            <person name="Finster K.W."/>
            <person name="Kjeldsen K.U."/>
            <person name="Kube M."/>
            <person name="Reinhardt R."/>
            <person name="Mussmann M."/>
            <person name="Amann R."/>
            <person name="Schreiber L."/>
        </authorList>
    </citation>
    <scope>NUCLEOTIDE SEQUENCE [LARGE SCALE GENOMIC DNA]</scope>
    <source>
        <strain evidence="9">DSM 10523 / SB164P1</strain>
    </source>
</reference>
<comment type="caution">
    <text evidence="7">Lacks conserved residue(s) required for the propagation of feature annotation.</text>
</comment>
<organism evidence="8 9">
    <name type="scientific">Desulfocapsa sulfexigens (strain DSM 10523 / SB164P1)</name>
    <dbReference type="NCBI Taxonomy" id="1167006"/>
    <lineage>
        <taxon>Bacteria</taxon>
        <taxon>Pseudomonadati</taxon>
        <taxon>Thermodesulfobacteriota</taxon>
        <taxon>Desulfobulbia</taxon>
        <taxon>Desulfobulbales</taxon>
        <taxon>Desulfocapsaceae</taxon>
        <taxon>Desulfocapsa</taxon>
    </lineage>
</organism>
<evidence type="ECO:0000313" key="9">
    <source>
        <dbReference type="Proteomes" id="UP000011721"/>
    </source>
</evidence>
<keyword evidence="9" id="KW-1185">Reference proteome</keyword>
<evidence type="ECO:0000313" key="8">
    <source>
        <dbReference type="EMBL" id="AGF76865.1"/>
    </source>
</evidence>
<feature type="transmembrane region" description="Helical" evidence="7">
    <location>
        <begin position="27"/>
        <end position="46"/>
    </location>
</feature>
<keyword evidence="6 7" id="KW-0472">Membrane</keyword>
<accession>M1PAQ1</accession>
<comment type="similarity">
    <text evidence="2 7">Belongs to the UPF0056 (MarC) family.</text>
</comment>
<gene>
    <name evidence="8" type="ordered locus">UWK_00280</name>
</gene>
<sequence>MLLNPFLVVVYLIDVMQKMEGRIFRHVLLRAAMISSVVFCVFAILGDAVFSEIVQVEFASFQIFGGIVFLLIGLQFFFRGPQAIEILRGESEHLAGAIAMPVLIGPGTISVSVIIGKRLDPLMACISILSAICISIIIILLLKSLHDIVRTSHERLIQRYIEVAGRITALYVGTVSIEMIMQGVRTWAGKF</sequence>
<dbReference type="eggNOG" id="COG2095">
    <property type="taxonomic scope" value="Bacteria"/>
</dbReference>
<feature type="transmembrane region" description="Helical" evidence="7">
    <location>
        <begin position="58"/>
        <end position="78"/>
    </location>
</feature>
<evidence type="ECO:0000256" key="6">
    <source>
        <dbReference type="ARBA" id="ARBA00023136"/>
    </source>
</evidence>
<dbReference type="AlphaFoldDB" id="M1PAQ1"/>
<keyword evidence="3" id="KW-1003">Cell membrane</keyword>
<dbReference type="PATRIC" id="fig|1167006.5.peg.318"/>
<dbReference type="EMBL" id="CP003985">
    <property type="protein sequence ID" value="AGF76865.1"/>
    <property type="molecule type" value="Genomic_DNA"/>
</dbReference>
<feature type="transmembrane region" description="Helical" evidence="7">
    <location>
        <begin position="121"/>
        <end position="142"/>
    </location>
</feature>
<evidence type="ECO:0000256" key="3">
    <source>
        <dbReference type="ARBA" id="ARBA00022475"/>
    </source>
</evidence>
<dbReference type="InterPro" id="IPR002771">
    <property type="entry name" value="Multi_antbiot-R_MarC"/>
</dbReference>
<dbReference type="PANTHER" id="PTHR33508:SF1">
    <property type="entry name" value="UPF0056 MEMBRANE PROTEIN YHCE"/>
    <property type="match status" value="1"/>
</dbReference>
<name>M1PAQ1_DESSD</name>
<feature type="transmembrane region" description="Helical" evidence="7">
    <location>
        <begin position="94"/>
        <end position="115"/>
    </location>
</feature>
<dbReference type="Proteomes" id="UP000011721">
    <property type="component" value="Chromosome"/>
</dbReference>
<dbReference type="HOGENOM" id="CLU_1352201_0_0_7"/>